<dbReference type="OrthoDB" id="6513898at2759"/>
<evidence type="ECO:0008006" key="5">
    <source>
        <dbReference type="Google" id="ProtNLM"/>
    </source>
</evidence>
<dbReference type="EMBL" id="CAJPVJ010002078">
    <property type="protein sequence ID" value="CAG2165741.1"/>
    <property type="molecule type" value="Genomic_DNA"/>
</dbReference>
<dbReference type="SUPFAM" id="SSF48452">
    <property type="entry name" value="TPR-like"/>
    <property type="match status" value="1"/>
</dbReference>
<evidence type="ECO:0000313" key="4">
    <source>
        <dbReference type="Proteomes" id="UP000728032"/>
    </source>
</evidence>
<name>A0A7R9QIM2_9ACAR</name>
<dbReference type="Gene3D" id="1.25.40.10">
    <property type="entry name" value="Tetratricopeptide repeat domain"/>
    <property type="match status" value="1"/>
</dbReference>
<evidence type="ECO:0000313" key="3">
    <source>
        <dbReference type="EMBL" id="CAD7645577.1"/>
    </source>
</evidence>
<feature type="coiled-coil region" evidence="1">
    <location>
        <begin position="247"/>
        <end position="302"/>
    </location>
</feature>
<dbReference type="Proteomes" id="UP000728032">
    <property type="component" value="Unassembled WGS sequence"/>
</dbReference>
<gene>
    <name evidence="3" type="ORF">ONB1V03_LOCUS5279</name>
</gene>
<proteinExistence type="predicted"/>
<dbReference type="EMBL" id="OC916903">
    <property type="protein sequence ID" value="CAD7645577.1"/>
    <property type="molecule type" value="Genomic_DNA"/>
</dbReference>
<keyword evidence="4" id="KW-1185">Reference proteome</keyword>
<keyword evidence="1" id="KW-0175">Coiled coil</keyword>
<dbReference type="InterPro" id="IPR011990">
    <property type="entry name" value="TPR-like_helical_dom_sf"/>
</dbReference>
<feature type="region of interest" description="Disordered" evidence="2">
    <location>
        <begin position="391"/>
        <end position="420"/>
    </location>
</feature>
<reference evidence="3" key="1">
    <citation type="submission" date="2020-11" db="EMBL/GenBank/DDBJ databases">
        <authorList>
            <person name="Tran Van P."/>
        </authorList>
    </citation>
    <scope>NUCLEOTIDE SEQUENCE</scope>
</reference>
<sequence length="434" mass="50189">MLSNSLKRLNRTNRLITVDDISDNLLAGRSAAHTTCWKYLQQASYDAALDQAISICQREPERPDGFVFRARALFKLKRYTEAEEVLLHVMKIAEKNDLIRTDVEGMIKLKDELANSRVEILRENRFQKPLEIADRHWNDYHKPILEVIGFARQSRAVERPMDADIEIIDIIGAERAKQLYPDLLANAPKHKSTPIGGPSTSYWRPGASRSNVDIRHELREREGNVSHSGDQRKVDEQLRITGLKTSLMLAEEKAQTFDRKNRELESELKKVYQHLLKVTAEKKQLHRKCDTLEEQLDKVLAQSSVASTSVAPKRKIEPKRQFVDFPDERYLAVKSRKLKDYVVTKTRQKYRRIARIGRKRVAYGGAQSSMASTSAPKRALNVERYPADRPPNLRGYGFTNYNRNGANYERRPEPQEPYEDDGLYEIGNYRALYY</sequence>
<dbReference type="AlphaFoldDB" id="A0A7R9QIM2"/>
<evidence type="ECO:0000256" key="1">
    <source>
        <dbReference type="SAM" id="Coils"/>
    </source>
</evidence>
<organism evidence="3">
    <name type="scientific">Oppiella nova</name>
    <dbReference type="NCBI Taxonomy" id="334625"/>
    <lineage>
        <taxon>Eukaryota</taxon>
        <taxon>Metazoa</taxon>
        <taxon>Ecdysozoa</taxon>
        <taxon>Arthropoda</taxon>
        <taxon>Chelicerata</taxon>
        <taxon>Arachnida</taxon>
        <taxon>Acari</taxon>
        <taxon>Acariformes</taxon>
        <taxon>Sarcoptiformes</taxon>
        <taxon>Oribatida</taxon>
        <taxon>Brachypylina</taxon>
        <taxon>Oppioidea</taxon>
        <taxon>Oppiidae</taxon>
        <taxon>Oppiella</taxon>
    </lineage>
</organism>
<evidence type="ECO:0000256" key="2">
    <source>
        <dbReference type="SAM" id="MobiDB-lite"/>
    </source>
</evidence>
<accession>A0A7R9QIM2</accession>
<protein>
    <recommendedName>
        <fullName evidence="5">Tetratricopeptide repeat protein</fullName>
    </recommendedName>
</protein>